<dbReference type="Gene3D" id="3.30.70.1070">
    <property type="entry name" value="Sporulation related repeat"/>
    <property type="match status" value="1"/>
</dbReference>
<dbReference type="InterPro" id="IPR036680">
    <property type="entry name" value="SPOR-like_sf"/>
</dbReference>
<evidence type="ECO:0000259" key="1">
    <source>
        <dbReference type="PROSITE" id="PS51724"/>
    </source>
</evidence>
<dbReference type="InterPro" id="IPR007730">
    <property type="entry name" value="SPOR-like_dom"/>
</dbReference>
<dbReference type="Pfam" id="PF05036">
    <property type="entry name" value="SPOR"/>
    <property type="match status" value="1"/>
</dbReference>
<dbReference type="OrthoDB" id="9801695at2"/>
<reference evidence="2 3" key="1">
    <citation type="submission" date="2019-03" db="EMBL/GenBank/DDBJ databases">
        <title>Roseomonas sp. a novel Roseomonas species isolated from Sea whip Gorgonian.</title>
        <authorList>
            <person name="Li F."/>
            <person name="Pan X."/>
            <person name="Huang S."/>
            <person name="Li Z."/>
            <person name="Meng B."/>
        </authorList>
    </citation>
    <scope>NUCLEOTIDE SEQUENCE [LARGE SCALE GENOMIC DNA]</scope>
    <source>
        <strain evidence="2 3">M0104</strain>
    </source>
</reference>
<evidence type="ECO:0000313" key="2">
    <source>
        <dbReference type="EMBL" id="MXP65892.1"/>
    </source>
</evidence>
<dbReference type="AlphaFoldDB" id="A0A845BL66"/>
<organism evidence="2 3">
    <name type="scientific">Teichococcus coralli</name>
    <dbReference type="NCBI Taxonomy" id="2545983"/>
    <lineage>
        <taxon>Bacteria</taxon>
        <taxon>Pseudomonadati</taxon>
        <taxon>Pseudomonadota</taxon>
        <taxon>Alphaproteobacteria</taxon>
        <taxon>Acetobacterales</taxon>
        <taxon>Roseomonadaceae</taxon>
        <taxon>Roseomonas</taxon>
    </lineage>
</organism>
<feature type="domain" description="SPOR" evidence="1">
    <location>
        <begin position="98"/>
        <end position="182"/>
    </location>
</feature>
<evidence type="ECO:0000313" key="3">
    <source>
        <dbReference type="Proteomes" id="UP000460715"/>
    </source>
</evidence>
<dbReference type="SUPFAM" id="SSF110997">
    <property type="entry name" value="Sporulation related repeat"/>
    <property type="match status" value="1"/>
</dbReference>
<dbReference type="GO" id="GO:0042834">
    <property type="term" value="F:peptidoglycan binding"/>
    <property type="evidence" value="ECO:0007669"/>
    <property type="project" value="InterPro"/>
</dbReference>
<comment type="caution">
    <text evidence="2">The sequence shown here is derived from an EMBL/GenBank/DDBJ whole genome shotgun (WGS) entry which is preliminary data.</text>
</comment>
<sequence>MAVAVNTLPPPAPPAAPVRAPSLLAAASFAPRAAAAAPAPVVAPTTARIATAFAEPPRPAPAPRSSGFSLISSANAATLAPPAHVLRLPGKSAAPAAAPATGNWGVQVGAFASANLARAAAGEARGRLGIGSARPHVEPVAQSHGTLYRARVLGLSRESAQAACEKLRSAGACIIVSPEAQG</sequence>
<dbReference type="Proteomes" id="UP000460715">
    <property type="component" value="Unassembled WGS sequence"/>
</dbReference>
<accession>A0A845BL66</accession>
<proteinExistence type="predicted"/>
<dbReference type="EMBL" id="SNVJ01000030">
    <property type="protein sequence ID" value="MXP65892.1"/>
    <property type="molecule type" value="Genomic_DNA"/>
</dbReference>
<protein>
    <recommendedName>
        <fullName evidence="1">SPOR domain-containing protein</fullName>
    </recommendedName>
</protein>
<name>A0A845BL66_9PROT</name>
<gene>
    <name evidence="2" type="ORF">E0493_21325</name>
</gene>
<keyword evidence="3" id="KW-1185">Reference proteome</keyword>
<dbReference type="PROSITE" id="PS51724">
    <property type="entry name" value="SPOR"/>
    <property type="match status" value="1"/>
</dbReference>
<dbReference type="RefSeq" id="WP_160939298.1">
    <property type="nucleotide sequence ID" value="NZ_SNVJ01000030.1"/>
</dbReference>